<evidence type="ECO:0000256" key="4">
    <source>
        <dbReference type="ARBA" id="ARBA00022692"/>
    </source>
</evidence>
<feature type="transmembrane region" description="Helical" evidence="9">
    <location>
        <begin position="58"/>
        <end position="79"/>
    </location>
</feature>
<dbReference type="InterPro" id="IPR045324">
    <property type="entry name" value="Small_multidrug_res"/>
</dbReference>
<evidence type="ECO:0000256" key="6">
    <source>
        <dbReference type="ARBA" id="ARBA00023136"/>
    </source>
</evidence>
<evidence type="ECO:0000256" key="8">
    <source>
        <dbReference type="RuleBase" id="RU003942"/>
    </source>
</evidence>
<protein>
    <submittedName>
        <fullName evidence="10">Multidrug efflux SMR transporter</fullName>
    </submittedName>
</protein>
<evidence type="ECO:0000256" key="1">
    <source>
        <dbReference type="ARBA" id="ARBA00004651"/>
    </source>
</evidence>
<evidence type="ECO:0000256" key="7">
    <source>
        <dbReference type="ARBA" id="ARBA00038032"/>
    </source>
</evidence>
<feature type="transmembrane region" description="Helical" evidence="9">
    <location>
        <begin position="33"/>
        <end position="51"/>
    </location>
</feature>
<keyword evidence="6 9" id="KW-0472">Membrane</keyword>
<keyword evidence="11" id="KW-1185">Reference proteome</keyword>
<reference evidence="10" key="1">
    <citation type="submission" date="2022-04" db="EMBL/GenBank/DDBJ databases">
        <title>Alcanivorax sp. CY1518 draft genome sequence.</title>
        <authorList>
            <person name="Zhao G."/>
            <person name="An M."/>
        </authorList>
    </citation>
    <scope>NUCLEOTIDE SEQUENCE</scope>
    <source>
        <strain evidence="10">CY1518</strain>
    </source>
</reference>
<dbReference type="InterPro" id="IPR037185">
    <property type="entry name" value="EmrE-like"/>
</dbReference>
<gene>
    <name evidence="10" type="ORF">MU846_02960</name>
</gene>
<organism evidence="10 11">
    <name type="scientific">Alcanivorax quisquiliarum</name>
    <dbReference type="NCBI Taxonomy" id="2933565"/>
    <lineage>
        <taxon>Bacteria</taxon>
        <taxon>Pseudomonadati</taxon>
        <taxon>Pseudomonadota</taxon>
        <taxon>Gammaproteobacteria</taxon>
        <taxon>Oceanospirillales</taxon>
        <taxon>Alcanivoracaceae</taxon>
        <taxon>Alcanivorax</taxon>
    </lineage>
</organism>
<evidence type="ECO:0000256" key="5">
    <source>
        <dbReference type="ARBA" id="ARBA00022989"/>
    </source>
</evidence>
<evidence type="ECO:0000256" key="9">
    <source>
        <dbReference type="SAM" id="Phobius"/>
    </source>
</evidence>
<dbReference type="RefSeq" id="WP_246948182.1">
    <property type="nucleotide sequence ID" value="NZ_JALKII010000001.1"/>
</dbReference>
<sequence length="110" mass="11443">MPAYALLGIAIIAEVIATSALKASSGFTRLGPSLVVITGYACAFYFLALVMRSIPVGVAYAIWSGVGIVLIGGASAVLYQQMPDWPALLGMALIVIGVAVINLFSRMTVH</sequence>
<dbReference type="SUPFAM" id="SSF103481">
    <property type="entry name" value="Multidrug resistance efflux transporter EmrE"/>
    <property type="match status" value="1"/>
</dbReference>
<dbReference type="InterPro" id="IPR000390">
    <property type="entry name" value="Small_drug/metabolite_transptr"/>
</dbReference>
<evidence type="ECO:0000313" key="10">
    <source>
        <dbReference type="EMBL" id="MCK0536658.1"/>
    </source>
</evidence>
<comment type="subcellular location">
    <subcellularLocation>
        <location evidence="1 8">Cell membrane</location>
        <topology evidence="1 8">Multi-pass membrane protein</topology>
    </subcellularLocation>
</comment>
<feature type="transmembrane region" description="Helical" evidence="9">
    <location>
        <begin position="85"/>
        <end position="104"/>
    </location>
</feature>
<dbReference type="EMBL" id="JALKII010000001">
    <property type="protein sequence ID" value="MCK0536658.1"/>
    <property type="molecule type" value="Genomic_DNA"/>
</dbReference>
<proteinExistence type="inferred from homology"/>
<keyword evidence="3" id="KW-1003">Cell membrane</keyword>
<dbReference type="Proteomes" id="UP001165524">
    <property type="component" value="Unassembled WGS sequence"/>
</dbReference>
<keyword evidence="5 9" id="KW-1133">Transmembrane helix</keyword>
<accession>A0ABT0E4G6</accession>
<keyword evidence="4 8" id="KW-0812">Transmembrane</keyword>
<name>A0ABT0E4G6_9GAMM</name>
<dbReference type="Pfam" id="PF00893">
    <property type="entry name" value="Multi_Drug_Res"/>
    <property type="match status" value="1"/>
</dbReference>
<evidence type="ECO:0000256" key="2">
    <source>
        <dbReference type="ARBA" id="ARBA00022448"/>
    </source>
</evidence>
<comment type="caution">
    <text evidence="10">The sequence shown here is derived from an EMBL/GenBank/DDBJ whole genome shotgun (WGS) entry which is preliminary data.</text>
</comment>
<comment type="similarity">
    <text evidence="7 8">Belongs to the drug/metabolite transporter (DMT) superfamily. Small multidrug resistance (SMR) (TC 2.A.7.1) family.</text>
</comment>
<dbReference type="Gene3D" id="1.10.3730.20">
    <property type="match status" value="1"/>
</dbReference>
<dbReference type="PANTHER" id="PTHR30561:SF1">
    <property type="entry name" value="MULTIDRUG TRANSPORTER EMRE"/>
    <property type="match status" value="1"/>
</dbReference>
<evidence type="ECO:0000313" key="11">
    <source>
        <dbReference type="Proteomes" id="UP001165524"/>
    </source>
</evidence>
<evidence type="ECO:0000256" key="3">
    <source>
        <dbReference type="ARBA" id="ARBA00022475"/>
    </source>
</evidence>
<dbReference type="PANTHER" id="PTHR30561">
    <property type="entry name" value="SMR FAMILY PROTON-DEPENDENT DRUG EFFLUX TRANSPORTER SUGE"/>
    <property type="match status" value="1"/>
</dbReference>
<keyword evidence="2" id="KW-0813">Transport</keyword>